<name>A0ABQ4BMJ2_9ACTN</name>
<keyword evidence="4" id="KW-1185">Reference proteome</keyword>
<dbReference type="RefSeq" id="WP_203829640.1">
    <property type="nucleotide sequence ID" value="NZ_BAAATY010000046.1"/>
</dbReference>
<comment type="caution">
    <text evidence="3">The sequence shown here is derived from an EMBL/GenBank/DDBJ whole genome shotgun (WGS) entry which is preliminary data.</text>
</comment>
<evidence type="ECO:0000313" key="4">
    <source>
        <dbReference type="Proteomes" id="UP000624709"/>
    </source>
</evidence>
<evidence type="ECO:0000259" key="2">
    <source>
        <dbReference type="PROSITE" id="PS50110"/>
    </source>
</evidence>
<dbReference type="EMBL" id="BOMS01000134">
    <property type="protein sequence ID" value="GIE71850.1"/>
    <property type="molecule type" value="Genomic_DNA"/>
</dbReference>
<dbReference type="Proteomes" id="UP000624709">
    <property type="component" value="Unassembled WGS sequence"/>
</dbReference>
<protein>
    <submittedName>
        <fullName evidence="3">Response regulator</fullName>
    </submittedName>
</protein>
<gene>
    <name evidence="3" type="ORF">Apa02nite_079580</name>
</gene>
<dbReference type="PANTHER" id="PTHR44520">
    <property type="entry name" value="RESPONSE REGULATOR RCP1-RELATED"/>
    <property type="match status" value="1"/>
</dbReference>
<dbReference type="Pfam" id="PF00072">
    <property type="entry name" value="Response_reg"/>
    <property type="match status" value="1"/>
</dbReference>
<dbReference type="PROSITE" id="PS50110">
    <property type="entry name" value="RESPONSE_REGULATORY"/>
    <property type="match status" value="1"/>
</dbReference>
<dbReference type="PANTHER" id="PTHR44520:SF1">
    <property type="entry name" value="TWO-COMPONENT SYSTEM REGULATORY PROTEIN"/>
    <property type="match status" value="1"/>
</dbReference>
<dbReference type="InterPro" id="IPR001789">
    <property type="entry name" value="Sig_transdc_resp-reg_receiver"/>
</dbReference>
<evidence type="ECO:0000256" key="1">
    <source>
        <dbReference type="PROSITE-ProRule" id="PRU00169"/>
    </source>
</evidence>
<accession>A0ABQ4BMJ2</accession>
<proteinExistence type="predicted"/>
<feature type="domain" description="Response regulatory" evidence="2">
    <location>
        <begin position="6"/>
        <end position="126"/>
    </location>
</feature>
<dbReference type="Gene3D" id="3.40.50.2300">
    <property type="match status" value="1"/>
</dbReference>
<evidence type="ECO:0000313" key="3">
    <source>
        <dbReference type="EMBL" id="GIE71850.1"/>
    </source>
</evidence>
<keyword evidence="1" id="KW-0597">Phosphoprotein</keyword>
<dbReference type="InterPro" id="IPR011006">
    <property type="entry name" value="CheY-like_superfamily"/>
</dbReference>
<dbReference type="SUPFAM" id="SSF52172">
    <property type="entry name" value="CheY-like"/>
    <property type="match status" value="1"/>
</dbReference>
<feature type="modified residue" description="4-aspartylphosphate" evidence="1">
    <location>
        <position position="59"/>
    </location>
</feature>
<dbReference type="InterPro" id="IPR052893">
    <property type="entry name" value="TCS_response_regulator"/>
</dbReference>
<dbReference type="SMART" id="SM00448">
    <property type="entry name" value="REC"/>
    <property type="match status" value="1"/>
</dbReference>
<organism evidence="3 4">
    <name type="scientific">Actinoplanes palleronii</name>
    <dbReference type="NCBI Taxonomy" id="113570"/>
    <lineage>
        <taxon>Bacteria</taxon>
        <taxon>Bacillati</taxon>
        <taxon>Actinomycetota</taxon>
        <taxon>Actinomycetes</taxon>
        <taxon>Micromonosporales</taxon>
        <taxon>Micromonosporaceae</taxon>
        <taxon>Actinoplanes</taxon>
    </lineage>
</organism>
<reference evidence="3 4" key="1">
    <citation type="submission" date="2021-01" db="EMBL/GenBank/DDBJ databases">
        <title>Whole genome shotgun sequence of Actinoplanes palleronii NBRC 14916.</title>
        <authorList>
            <person name="Komaki H."/>
            <person name="Tamura T."/>
        </authorList>
    </citation>
    <scope>NUCLEOTIDE SEQUENCE [LARGE SCALE GENOMIC DNA]</scope>
    <source>
        <strain evidence="3 4">NBRC 14916</strain>
    </source>
</reference>
<sequence>MTERRSVLVVEDNEIDLEVIVRALRRWEPDLRVDALADGDEVVPWLLRAVRLPRLMLLDLGLVGRNGRAVLRDIRREPVLAELAVVVLTSSTDPRDVDECYAAGANGYLVKSIDIALLQSTLIAGVTYWMRHPIAS</sequence>